<gene>
    <name evidence="2" type="ORF">DAKH74_015520</name>
</gene>
<proteinExistence type="predicted"/>
<comment type="caution">
    <text evidence="2">The sequence shown here is derived from an EMBL/GenBank/DDBJ whole genome shotgun (WGS) entry which is preliminary data.</text>
</comment>
<name>A0AAV5RUR4_MAUHU</name>
<evidence type="ECO:0000313" key="2">
    <source>
        <dbReference type="EMBL" id="GMM54936.1"/>
    </source>
</evidence>
<dbReference type="SUPFAM" id="SSF53613">
    <property type="entry name" value="Ribokinase-like"/>
    <property type="match status" value="1"/>
</dbReference>
<reference evidence="2 3" key="1">
    <citation type="journal article" date="2023" name="Elife">
        <title>Identification of key yeast species and microbe-microbe interactions impacting larval growth of Drosophila in the wild.</title>
        <authorList>
            <person name="Mure A."/>
            <person name="Sugiura Y."/>
            <person name="Maeda R."/>
            <person name="Honda K."/>
            <person name="Sakurai N."/>
            <person name="Takahashi Y."/>
            <person name="Watada M."/>
            <person name="Katoh T."/>
            <person name="Gotoh A."/>
            <person name="Gotoh Y."/>
            <person name="Taniguchi I."/>
            <person name="Nakamura K."/>
            <person name="Hayashi T."/>
            <person name="Katayama T."/>
            <person name="Uemura T."/>
            <person name="Hattori Y."/>
        </authorList>
    </citation>
    <scope>NUCLEOTIDE SEQUENCE [LARGE SCALE GENOMIC DNA]</scope>
    <source>
        <strain evidence="2 3">KH-74</strain>
    </source>
</reference>
<dbReference type="Gene3D" id="3.40.1190.20">
    <property type="match status" value="1"/>
</dbReference>
<keyword evidence="3" id="KW-1185">Reference proteome</keyword>
<dbReference type="InterPro" id="IPR029056">
    <property type="entry name" value="Ribokinase-like"/>
</dbReference>
<dbReference type="AlphaFoldDB" id="A0AAV5RUR4"/>
<organism evidence="2 3">
    <name type="scientific">Maudiozyma humilis</name>
    <name type="common">Sour dough yeast</name>
    <name type="synonym">Kazachstania humilis</name>
    <dbReference type="NCBI Taxonomy" id="51915"/>
    <lineage>
        <taxon>Eukaryota</taxon>
        <taxon>Fungi</taxon>
        <taxon>Dikarya</taxon>
        <taxon>Ascomycota</taxon>
        <taxon>Saccharomycotina</taxon>
        <taxon>Saccharomycetes</taxon>
        <taxon>Saccharomycetales</taxon>
        <taxon>Saccharomycetaceae</taxon>
        <taxon>Maudiozyma</taxon>
    </lineage>
</organism>
<dbReference type="EMBL" id="BTGD01000003">
    <property type="protein sequence ID" value="GMM54936.1"/>
    <property type="molecule type" value="Genomic_DNA"/>
</dbReference>
<dbReference type="Pfam" id="PF00294">
    <property type="entry name" value="PfkB"/>
    <property type="match status" value="1"/>
</dbReference>
<dbReference type="InterPro" id="IPR011611">
    <property type="entry name" value="PfkB_dom"/>
</dbReference>
<accession>A0AAV5RUR4</accession>
<evidence type="ECO:0000313" key="3">
    <source>
        <dbReference type="Proteomes" id="UP001377567"/>
    </source>
</evidence>
<protein>
    <submittedName>
        <fullName evidence="2">Mak32 protein</fullName>
    </submittedName>
</protein>
<dbReference type="Proteomes" id="UP001377567">
    <property type="component" value="Unassembled WGS sequence"/>
</dbReference>
<dbReference type="PANTHER" id="PTHR47098">
    <property type="entry name" value="PROTEIN MAK32"/>
    <property type="match status" value="1"/>
</dbReference>
<dbReference type="PANTHER" id="PTHR47098:SF2">
    <property type="entry name" value="PROTEIN MAK32"/>
    <property type="match status" value="1"/>
</dbReference>
<evidence type="ECO:0000259" key="1">
    <source>
        <dbReference type="Pfam" id="PF00294"/>
    </source>
</evidence>
<sequence>MSKLVTTNGMIILDDIQTVEGDHYTDVIGGAGTYAIISASMVCPGASEWIVDRGHDFPPEVTHTIDGWDSGAVFCDDPNRMTTRGSNIYGANDLRKFEYLTPKKQITVRDWVERFGEGNVSELRCFHLVCSPARVLEIFADLCKVSGYRRNHATFVWEPLPDSMVPENVRVIQQILNSDEHVILSPNAEEGARLFGEAEPLDIDGCVALIRRFGTIMKPGNSCVLRCGKLGSIVLTESPGRDVHTAPAYHAVTQDQVVDPTGGGNAFLGGFCMAYALTGDLQVANVCGSVTAGCAIEQIGPCKLDSRTRRINDKLTFQERLAHYIDVYGIPYNAAQICSQLQR</sequence>
<feature type="domain" description="Carbohydrate kinase PfkB" evidence="1">
    <location>
        <begin position="132"/>
        <end position="302"/>
    </location>
</feature>